<reference evidence="1" key="2">
    <citation type="submission" date="2020-11" db="EMBL/GenBank/DDBJ databases">
        <authorList>
            <person name="McCartney M.A."/>
            <person name="Auch B."/>
            <person name="Kono T."/>
            <person name="Mallez S."/>
            <person name="Becker A."/>
            <person name="Gohl D.M."/>
            <person name="Silverstein K.A.T."/>
            <person name="Koren S."/>
            <person name="Bechman K.B."/>
            <person name="Herman A."/>
            <person name="Abrahante J.E."/>
            <person name="Garbe J."/>
        </authorList>
    </citation>
    <scope>NUCLEOTIDE SEQUENCE</scope>
    <source>
        <strain evidence="1">Duluth1</strain>
        <tissue evidence="1">Whole animal</tissue>
    </source>
</reference>
<comment type="caution">
    <text evidence="1">The sequence shown here is derived from an EMBL/GenBank/DDBJ whole genome shotgun (WGS) entry which is preliminary data.</text>
</comment>
<reference evidence="1" key="1">
    <citation type="journal article" date="2019" name="bioRxiv">
        <title>The Genome of the Zebra Mussel, Dreissena polymorpha: A Resource for Invasive Species Research.</title>
        <authorList>
            <person name="McCartney M.A."/>
            <person name="Auch B."/>
            <person name="Kono T."/>
            <person name="Mallez S."/>
            <person name="Zhang Y."/>
            <person name="Obille A."/>
            <person name="Becker A."/>
            <person name="Abrahante J.E."/>
            <person name="Garbe J."/>
            <person name="Badalamenti J.P."/>
            <person name="Herman A."/>
            <person name="Mangelson H."/>
            <person name="Liachko I."/>
            <person name="Sullivan S."/>
            <person name="Sone E.D."/>
            <person name="Koren S."/>
            <person name="Silverstein K.A.T."/>
            <person name="Beckman K.B."/>
            <person name="Gohl D.M."/>
        </authorList>
    </citation>
    <scope>NUCLEOTIDE SEQUENCE</scope>
    <source>
        <strain evidence="1">Duluth1</strain>
        <tissue evidence="1">Whole animal</tissue>
    </source>
</reference>
<gene>
    <name evidence="1" type="ORF">DPMN_138642</name>
</gene>
<evidence type="ECO:0000313" key="2">
    <source>
        <dbReference type="Proteomes" id="UP000828390"/>
    </source>
</evidence>
<evidence type="ECO:0000313" key="1">
    <source>
        <dbReference type="EMBL" id="KAH3810252.1"/>
    </source>
</evidence>
<dbReference type="AlphaFoldDB" id="A0A9D4G4V7"/>
<evidence type="ECO:0008006" key="3">
    <source>
        <dbReference type="Google" id="ProtNLM"/>
    </source>
</evidence>
<dbReference type="Proteomes" id="UP000828390">
    <property type="component" value="Unassembled WGS sequence"/>
</dbReference>
<accession>A0A9D4G4V7</accession>
<name>A0A9D4G4V7_DREPO</name>
<dbReference type="EMBL" id="JAIWYP010000006">
    <property type="protein sequence ID" value="KAH3810252.1"/>
    <property type="molecule type" value="Genomic_DNA"/>
</dbReference>
<keyword evidence="2" id="KW-1185">Reference proteome</keyword>
<proteinExistence type="predicted"/>
<organism evidence="1 2">
    <name type="scientific">Dreissena polymorpha</name>
    <name type="common">Zebra mussel</name>
    <name type="synonym">Mytilus polymorpha</name>
    <dbReference type="NCBI Taxonomy" id="45954"/>
    <lineage>
        <taxon>Eukaryota</taxon>
        <taxon>Metazoa</taxon>
        <taxon>Spiralia</taxon>
        <taxon>Lophotrochozoa</taxon>
        <taxon>Mollusca</taxon>
        <taxon>Bivalvia</taxon>
        <taxon>Autobranchia</taxon>
        <taxon>Heteroconchia</taxon>
        <taxon>Euheterodonta</taxon>
        <taxon>Imparidentia</taxon>
        <taxon>Neoheterodontei</taxon>
        <taxon>Myida</taxon>
        <taxon>Dreissenoidea</taxon>
        <taxon>Dreissenidae</taxon>
        <taxon>Dreissena</taxon>
    </lineage>
</organism>
<protein>
    <recommendedName>
        <fullName evidence="3">Chitin-binding type-2 domain-containing protein</fullName>
    </recommendedName>
</protein>
<sequence length="169" mass="18512">MPSKAIEKQQMPYEDILKCEGNMGYPAQELTLEVYDNITESYRAFSWPSGSSNSQTEKAGCLTTALFSYHNLIFSLSDSGKLFRCSAYDRSPTPRFITSTSPQSLNVLANTCNSTGDYWEGSPSSCQLYARCASGVKYIYDCGAGSCHSIVDNSFRSCTAANCNNCTPN</sequence>